<organism evidence="2">
    <name type="scientific">Hydrogenovibrio crunogenus (strain DSM 25203 / XCL-2)</name>
    <name type="common">Thiomicrospira crunogena</name>
    <dbReference type="NCBI Taxonomy" id="317025"/>
    <lineage>
        <taxon>Bacteria</taxon>
        <taxon>Pseudomonadati</taxon>
        <taxon>Pseudomonadota</taxon>
        <taxon>Gammaproteobacteria</taxon>
        <taxon>Thiotrichales</taxon>
        <taxon>Piscirickettsiaceae</taxon>
        <taxon>Hydrogenovibrio</taxon>
    </lineage>
</organism>
<dbReference type="AlphaFoldDB" id="Q31HE0"/>
<dbReference type="HOGENOM" id="CLU_130837_1_0_6"/>
<evidence type="ECO:0008006" key="3">
    <source>
        <dbReference type="Google" id="ProtNLM"/>
    </source>
</evidence>
<feature type="region of interest" description="Disordered" evidence="1">
    <location>
        <begin position="1"/>
        <end position="24"/>
    </location>
</feature>
<dbReference type="OrthoDB" id="9807263at2"/>
<evidence type="ECO:0000313" key="2">
    <source>
        <dbReference type="EMBL" id="ABB41433.1"/>
    </source>
</evidence>
<dbReference type="eggNOG" id="ENOG5032RRR">
    <property type="taxonomic scope" value="Bacteria"/>
</dbReference>
<dbReference type="EMBL" id="CP000109">
    <property type="protein sequence ID" value="ABB41433.1"/>
    <property type="molecule type" value="Genomic_DNA"/>
</dbReference>
<proteinExistence type="predicted"/>
<dbReference type="KEGG" id="tcx:Tcr_0837"/>
<sequence>MTNNKQKNDPHSSQKWSQEVTEHSHALTLEPGLFTLKDPKAIARSLKQAAETSTHRKPHPFRSAMSMLNFYINRAGKNLPDDQRQTLEKAKDELRKLYRK</sequence>
<protein>
    <recommendedName>
        <fullName evidence="3">DUF3175 domain-containing protein</fullName>
    </recommendedName>
</protein>
<dbReference type="Pfam" id="PF11373">
    <property type="entry name" value="DUF3175"/>
    <property type="match status" value="1"/>
</dbReference>
<dbReference type="InterPro" id="IPR021513">
    <property type="entry name" value="Phage_RSL1_Orf186"/>
</dbReference>
<accession>Q31HE0</accession>
<feature type="region of interest" description="Disordered" evidence="1">
    <location>
        <begin position="76"/>
        <end position="100"/>
    </location>
</feature>
<feature type="compositionally biased region" description="Basic and acidic residues" evidence="1">
    <location>
        <begin position="1"/>
        <end position="12"/>
    </location>
</feature>
<reference evidence="2" key="1">
    <citation type="submission" date="2006-07" db="EMBL/GenBank/DDBJ databases">
        <title>Complete sequence of Thiomicrospira crunogena XCL-2.</title>
        <authorList>
            <consortium name="US DOE Joint Genome Institute"/>
            <person name="Copeland A."/>
            <person name="Lucas S."/>
            <person name="Lapidus A."/>
            <person name="Barry K."/>
            <person name="Detter J.C."/>
            <person name="Glavina del Rio T."/>
            <person name="Hammon N."/>
            <person name="Israni S."/>
            <person name="Dalin E."/>
            <person name="Tice H."/>
            <person name="Pitluck S."/>
            <person name="Chain P."/>
            <person name="Malfatti S."/>
            <person name="Shin M."/>
            <person name="Vergez L."/>
            <person name="Schmutz J."/>
            <person name="Larimer F."/>
            <person name="Land M."/>
            <person name="Hauser L."/>
            <person name="Kyrpides N."/>
            <person name="Lykidis A."/>
            <person name="Scott K.M."/>
            <person name="Sievert S."/>
            <person name="Kerfeld C."/>
            <person name="Freyermuth S."/>
            <person name="Dobrinski K."/>
            <person name="Boller A."/>
            <person name="Fitzpatrick K."/>
            <person name="Thoma P."/>
            <person name="Moore J."/>
            <person name="Richardson P."/>
        </authorList>
    </citation>
    <scope>NUCLEOTIDE SEQUENCE</scope>
    <source>
        <strain evidence="2">XCL-2</strain>
    </source>
</reference>
<feature type="compositionally biased region" description="Basic and acidic residues" evidence="1">
    <location>
        <begin position="79"/>
        <end position="100"/>
    </location>
</feature>
<gene>
    <name evidence="2" type="ordered locus">Tcr_0837</name>
</gene>
<evidence type="ECO:0000256" key="1">
    <source>
        <dbReference type="SAM" id="MobiDB-lite"/>
    </source>
</evidence>
<name>Q31HE0_HYDCU</name>